<feature type="transmembrane region" description="Helical" evidence="1">
    <location>
        <begin position="62"/>
        <end position="80"/>
    </location>
</feature>
<reference evidence="2 3" key="1">
    <citation type="submission" date="2019-04" db="EMBL/GenBank/DDBJ databases">
        <title>Lacinutrix sp. nov., isolated from marine water.</title>
        <authorList>
            <person name="Kim W."/>
        </authorList>
    </citation>
    <scope>NUCLEOTIDE SEQUENCE [LARGE SCALE GENOMIC DNA]</scope>
    <source>
        <strain evidence="2 3">CAU 1491</strain>
    </source>
</reference>
<evidence type="ECO:0000256" key="1">
    <source>
        <dbReference type="SAM" id="Phobius"/>
    </source>
</evidence>
<dbReference type="AlphaFoldDB" id="A0A4U0F5H4"/>
<organism evidence="2 3">
    <name type="scientific">Pontimicrobium aquaticum</name>
    <dbReference type="NCBI Taxonomy" id="2565367"/>
    <lineage>
        <taxon>Bacteria</taxon>
        <taxon>Pseudomonadati</taxon>
        <taxon>Bacteroidota</taxon>
        <taxon>Flavobacteriia</taxon>
        <taxon>Flavobacteriales</taxon>
        <taxon>Flavobacteriaceae</taxon>
        <taxon>Pontimicrobium</taxon>
    </lineage>
</organism>
<keyword evidence="3" id="KW-1185">Reference proteome</keyword>
<evidence type="ECO:0000313" key="3">
    <source>
        <dbReference type="Proteomes" id="UP000307657"/>
    </source>
</evidence>
<proteinExistence type="predicted"/>
<dbReference type="Proteomes" id="UP000307657">
    <property type="component" value="Unassembled WGS sequence"/>
</dbReference>
<dbReference type="OrthoDB" id="1445921at2"/>
<keyword evidence="1" id="KW-0472">Membrane</keyword>
<name>A0A4U0F5H4_9FLAO</name>
<keyword evidence="1" id="KW-0812">Transmembrane</keyword>
<comment type="caution">
    <text evidence="2">The sequence shown here is derived from an EMBL/GenBank/DDBJ whole genome shotgun (WGS) entry which is preliminary data.</text>
</comment>
<gene>
    <name evidence="2" type="ORF">E5167_02215</name>
</gene>
<dbReference type="RefSeq" id="WP_136840581.1">
    <property type="nucleotide sequence ID" value="NZ_SUPL01000001.1"/>
</dbReference>
<sequence>MTIFDQFALSIFNHYKPRLKRKANTFTVFYISLLQGALLLLLGVFFSEFFNQMKVNTMSSSNAWTLFVIAIIIIYFKNWMTYTGRRRHVLTAKSNKKKFKAYNIWVLWLLPFGCIAIAIMLLNKY</sequence>
<feature type="transmembrane region" description="Helical" evidence="1">
    <location>
        <begin position="28"/>
        <end position="50"/>
    </location>
</feature>
<protein>
    <submittedName>
        <fullName evidence="2">Uncharacterized protein</fullName>
    </submittedName>
</protein>
<dbReference type="EMBL" id="SUPL01000001">
    <property type="protein sequence ID" value="TJY38092.1"/>
    <property type="molecule type" value="Genomic_DNA"/>
</dbReference>
<evidence type="ECO:0000313" key="2">
    <source>
        <dbReference type="EMBL" id="TJY38092.1"/>
    </source>
</evidence>
<accession>A0A4U0F5H4</accession>
<keyword evidence="1" id="KW-1133">Transmembrane helix</keyword>
<feature type="transmembrane region" description="Helical" evidence="1">
    <location>
        <begin position="101"/>
        <end position="122"/>
    </location>
</feature>